<proteinExistence type="predicted"/>
<dbReference type="EMBL" id="VMSD01000014">
    <property type="protein sequence ID" value="KAF0836582.1"/>
    <property type="molecule type" value="Genomic_DNA"/>
</dbReference>
<evidence type="ECO:0000313" key="1">
    <source>
        <dbReference type="EMBL" id="KAF0836582.1"/>
    </source>
</evidence>
<keyword evidence="2" id="KW-1185">Reference proteome</keyword>
<comment type="caution">
    <text evidence="1">The sequence shown here is derived from an EMBL/GenBank/DDBJ whole genome shotgun (WGS) entry which is preliminary data.</text>
</comment>
<reference evidence="1 2" key="1">
    <citation type="submission" date="2019-07" db="EMBL/GenBank/DDBJ databases">
        <title>Genomic Encyclopedia of Type Strains, Phase IV (KMG-IV): sequencing the most valuable type-strain genomes for metagenomic binning, comparative biology and taxonomic classification.</title>
        <authorList>
            <person name="Goeker M."/>
        </authorList>
    </citation>
    <scope>NUCLEOTIDE SEQUENCE [LARGE SCALE GENOMIC DNA]</scope>
    <source>
        <strain evidence="1 2">DSM 44831</strain>
    </source>
</reference>
<protein>
    <submittedName>
        <fullName evidence="1">Uncharacterized protein</fullName>
    </submittedName>
</protein>
<evidence type="ECO:0000313" key="2">
    <source>
        <dbReference type="Proteomes" id="UP000798951"/>
    </source>
</evidence>
<gene>
    <name evidence="1" type="ORF">FNL39_11483</name>
</gene>
<accession>A0ABQ6YFU4</accession>
<dbReference type="Proteomes" id="UP000798951">
    <property type="component" value="Unassembled WGS sequence"/>
</dbReference>
<sequence>MHPSLHSLGNRDPLAYMQRIADAAPKYLDRADAAYKDLEHTWSIENPARCRPGLRELILHLSATNVPVVFASIKHESVARNSIRTGLKLASGYSVIGRSGYRNTPEAYKASVIEACDTLPDGARTLVIAHEKIASHDDFEEIAPNLIKVSSGKYFVGTDAGGSEEYPPIDILDLALQCDLTQSEASELKKAKSVRDRVYALMKKARDSGLTSAEFAEYGDLTGGLTVVGNTAEFGFIDEKVGQHNAKRIEFTRSHAAHGQHLLEVVSIDAALIEIELRNWLIIHRSRGFQATERITFGQTVTLAQNNGFHGDLIVRLRKFNSLRNDAVHRLARGVETYENLTIEYMRDCVLLFDIRDFVLASAPRIGVETDVFYD</sequence>
<name>A0ABQ6YFU4_9NOCA</name>
<organism evidence="1 2">
    <name type="scientific">Nocardia caishijiensis</name>
    <dbReference type="NCBI Taxonomy" id="184756"/>
    <lineage>
        <taxon>Bacteria</taxon>
        <taxon>Bacillati</taxon>
        <taxon>Actinomycetota</taxon>
        <taxon>Actinomycetes</taxon>
        <taxon>Mycobacteriales</taxon>
        <taxon>Nocardiaceae</taxon>
        <taxon>Nocardia</taxon>
    </lineage>
</organism>